<evidence type="ECO:0000256" key="2">
    <source>
        <dbReference type="ARBA" id="ARBA00009575"/>
    </source>
</evidence>
<sequence>MDDKEIFKRMDEEQDENKKHLYIFGTDVAQIPCFRNSFLYGISSGIAGGLVTFLGTSRPQFSTHCGFGTFMVTTLCYWFYCSYKFSSEKFRVLQLQSLMKKQAIYEGTEVERKLLEHLEQEERK</sequence>
<feature type="transmembrane region" description="Helical" evidence="9">
    <location>
        <begin position="61"/>
        <end position="81"/>
    </location>
</feature>
<dbReference type="GO" id="GO:0033617">
    <property type="term" value="P:mitochondrial respiratory chain complex IV assembly"/>
    <property type="evidence" value="ECO:0007669"/>
    <property type="project" value="InterPro"/>
</dbReference>
<keyword evidence="5" id="KW-0999">Mitochondrion inner membrane</keyword>
<evidence type="ECO:0000313" key="10">
    <source>
        <dbReference type="EMBL" id="NOV45642.1"/>
    </source>
</evidence>
<dbReference type="EMBL" id="GIIL01001916">
    <property type="protein sequence ID" value="NOV45642.1"/>
    <property type="molecule type" value="Transcribed_RNA"/>
</dbReference>
<dbReference type="GO" id="GO:0005743">
    <property type="term" value="C:mitochondrial inner membrane"/>
    <property type="evidence" value="ECO:0007669"/>
    <property type="project" value="UniProtKB-SubCell"/>
</dbReference>
<keyword evidence="4 9" id="KW-0812">Transmembrane</keyword>
<dbReference type="PANTHER" id="PTHR31586">
    <property type="entry name" value="CYTOCHROME C OXIDASE PROTEIN 20"/>
    <property type="match status" value="1"/>
</dbReference>
<evidence type="ECO:0000256" key="3">
    <source>
        <dbReference type="ARBA" id="ARBA00017689"/>
    </source>
</evidence>
<keyword evidence="6 9" id="KW-1133">Transmembrane helix</keyword>
<name>A0A6M2DHB3_XENCH</name>
<accession>A0A6M2DHB3</accession>
<evidence type="ECO:0000256" key="6">
    <source>
        <dbReference type="ARBA" id="ARBA00022989"/>
    </source>
</evidence>
<evidence type="ECO:0000256" key="7">
    <source>
        <dbReference type="ARBA" id="ARBA00023128"/>
    </source>
</evidence>
<reference evidence="10" key="1">
    <citation type="submission" date="2020-03" db="EMBL/GenBank/DDBJ databases">
        <title>Transcriptomic Profiling of the Digestive Tract of the Rat Flea, Xenopsylla cheopis, Following Blood Feeding and Infection with Yersinia pestis.</title>
        <authorList>
            <person name="Bland D.M."/>
            <person name="Martens C.A."/>
            <person name="Virtaneva K."/>
            <person name="Kanakabandi K."/>
            <person name="Long D."/>
            <person name="Rosenke R."/>
            <person name="Saturday G.A."/>
            <person name="Hoyt F.H."/>
            <person name="Bruno D.P."/>
            <person name="Ribeiro J.M.C."/>
            <person name="Hinnebusch J."/>
        </authorList>
    </citation>
    <scope>NUCLEOTIDE SEQUENCE</scope>
</reference>
<keyword evidence="8 9" id="KW-0472">Membrane</keyword>
<evidence type="ECO:0000256" key="5">
    <source>
        <dbReference type="ARBA" id="ARBA00022792"/>
    </source>
</evidence>
<protein>
    <recommendedName>
        <fullName evidence="3">Cytochrome c oxidase assembly protein COX20, mitochondrial</fullName>
    </recommendedName>
</protein>
<keyword evidence="7" id="KW-0496">Mitochondrion</keyword>
<evidence type="ECO:0000256" key="1">
    <source>
        <dbReference type="ARBA" id="ARBA00004273"/>
    </source>
</evidence>
<dbReference type="Pfam" id="PF12597">
    <property type="entry name" value="Cox20"/>
    <property type="match status" value="1"/>
</dbReference>
<dbReference type="PRINTS" id="PR02049">
    <property type="entry name" value="PROTEINF36A"/>
</dbReference>
<feature type="transmembrane region" description="Helical" evidence="9">
    <location>
        <begin position="38"/>
        <end position="55"/>
    </location>
</feature>
<evidence type="ECO:0000256" key="8">
    <source>
        <dbReference type="ARBA" id="ARBA00023136"/>
    </source>
</evidence>
<evidence type="ECO:0000256" key="4">
    <source>
        <dbReference type="ARBA" id="ARBA00022692"/>
    </source>
</evidence>
<dbReference type="InterPro" id="IPR022533">
    <property type="entry name" value="Cox20"/>
</dbReference>
<organism evidence="10">
    <name type="scientific">Xenopsylla cheopis</name>
    <name type="common">Oriental rat flea</name>
    <name type="synonym">Pulex cheopis</name>
    <dbReference type="NCBI Taxonomy" id="163159"/>
    <lineage>
        <taxon>Eukaryota</taxon>
        <taxon>Metazoa</taxon>
        <taxon>Ecdysozoa</taxon>
        <taxon>Arthropoda</taxon>
        <taxon>Hexapoda</taxon>
        <taxon>Insecta</taxon>
        <taxon>Pterygota</taxon>
        <taxon>Neoptera</taxon>
        <taxon>Endopterygota</taxon>
        <taxon>Siphonaptera</taxon>
        <taxon>Pulicidae</taxon>
        <taxon>Xenopsyllinae</taxon>
        <taxon>Xenopsylla</taxon>
    </lineage>
</organism>
<proteinExistence type="inferred from homology"/>
<dbReference type="AlphaFoldDB" id="A0A6M2DHB3"/>
<comment type="similarity">
    <text evidence="2">Belongs to the COX20 family.</text>
</comment>
<dbReference type="PANTHER" id="PTHR31586:SF1">
    <property type="entry name" value="CYTOCHROME C OXIDASE ASSEMBLY PROTEIN COX20, MITOCHONDRIAL"/>
    <property type="match status" value="1"/>
</dbReference>
<comment type="subcellular location">
    <subcellularLocation>
        <location evidence="1">Mitochondrion inner membrane</location>
    </subcellularLocation>
</comment>
<evidence type="ECO:0000256" key="9">
    <source>
        <dbReference type="SAM" id="Phobius"/>
    </source>
</evidence>